<organism evidence="1 2">
    <name type="scientific">Rhizoclosmatium globosum</name>
    <dbReference type="NCBI Taxonomy" id="329046"/>
    <lineage>
        <taxon>Eukaryota</taxon>
        <taxon>Fungi</taxon>
        <taxon>Fungi incertae sedis</taxon>
        <taxon>Chytridiomycota</taxon>
        <taxon>Chytridiomycota incertae sedis</taxon>
        <taxon>Chytridiomycetes</taxon>
        <taxon>Chytridiales</taxon>
        <taxon>Chytriomycetaceae</taxon>
        <taxon>Rhizoclosmatium</taxon>
    </lineage>
</organism>
<sequence length="106" mass="11681">MGFGGLLGVVAHTHLEGCLNCVAKGFLWVAVVEVDEVSVATSSGIRSLAGLWVQLARSWCYSRFYAGLWVQLARSWCYSRFYAGFATLLPTHVGSNLWDLVDYSES</sequence>
<reference evidence="1 2" key="1">
    <citation type="submission" date="2016-07" db="EMBL/GenBank/DDBJ databases">
        <title>Pervasive Adenine N6-methylation of Active Genes in Fungi.</title>
        <authorList>
            <consortium name="DOE Joint Genome Institute"/>
            <person name="Mondo S.J."/>
            <person name="Dannebaum R.O."/>
            <person name="Kuo R.C."/>
            <person name="Labutti K."/>
            <person name="Haridas S."/>
            <person name="Kuo A."/>
            <person name="Salamov A."/>
            <person name="Ahrendt S.R."/>
            <person name="Lipzen A."/>
            <person name="Sullivan W."/>
            <person name="Andreopoulos W.B."/>
            <person name="Clum A."/>
            <person name="Lindquist E."/>
            <person name="Daum C."/>
            <person name="Ramamoorthy G.K."/>
            <person name="Gryganskyi A."/>
            <person name="Culley D."/>
            <person name="Magnuson J.K."/>
            <person name="James T.Y."/>
            <person name="O'Malley M.A."/>
            <person name="Stajich J.E."/>
            <person name="Spatafora J.W."/>
            <person name="Visel A."/>
            <person name="Grigoriev I.V."/>
        </authorList>
    </citation>
    <scope>NUCLEOTIDE SEQUENCE [LARGE SCALE GENOMIC DNA]</scope>
    <source>
        <strain evidence="1 2">JEL800</strain>
    </source>
</reference>
<dbReference type="Proteomes" id="UP000193642">
    <property type="component" value="Unassembled WGS sequence"/>
</dbReference>
<dbReference type="AlphaFoldDB" id="A0A1Y2CG58"/>
<keyword evidence="2" id="KW-1185">Reference proteome</keyword>
<proteinExistence type="predicted"/>
<evidence type="ECO:0000313" key="1">
    <source>
        <dbReference type="EMBL" id="ORY46030.1"/>
    </source>
</evidence>
<gene>
    <name evidence="1" type="ORF">BCR33DRAFT_716041</name>
</gene>
<dbReference type="EMBL" id="MCGO01000018">
    <property type="protein sequence ID" value="ORY46030.1"/>
    <property type="molecule type" value="Genomic_DNA"/>
</dbReference>
<protein>
    <submittedName>
        <fullName evidence="1">Uncharacterized protein</fullName>
    </submittedName>
</protein>
<name>A0A1Y2CG58_9FUNG</name>
<evidence type="ECO:0000313" key="2">
    <source>
        <dbReference type="Proteomes" id="UP000193642"/>
    </source>
</evidence>
<comment type="caution">
    <text evidence="1">The sequence shown here is derived from an EMBL/GenBank/DDBJ whole genome shotgun (WGS) entry which is preliminary data.</text>
</comment>
<accession>A0A1Y2CG58</accession>